<name>A0A926RUZ6_9BACL</name>
<organism evidence="3 4">
    <name type="scientific">Polycladospora coralii</name>
    <dbReference type="NCBI Taxonomy" id="2771432"/>
    <lineage>
        <taxon>Bacteria</taxon>
        <taxon>Bacillati</taxon>
        <taxon>Bacillota</taxon>
        <taxon>Bacilli</taxon>
        <taxon>Bacillales</taxon>
        <taxon>Thermoactinomycetaceae</taxon>
        <taxon>Polycladospora</taxon>
    </lineage>
</organism>
<accession>A0A926RUZ6</accession>
<dbReference type="AlphaFoldDB" id="A0A926RUZ6"/>
<comment type="caution">
    <text evidence="3">The sequence shown here is derived from an EMBL/GenBank/DDBJ whole genome shotgun (WGS) entry which is preliminary data.</text>
</comment>
<reference evidence="3" key="1">
    <citation type="submission" date="2020-09" db="EMBL/GenBank/DDBJ databases">
        <title>A novel bacterium of genus Hazenella, isolated from South China Sea.</title>
        <authorList>
            <person name="Huang H."/>
            <person name="Mo K."/>
            <person name="Hu Y."/>
        </authorList>
    </citation>
    <scope>NUCLEOTIDE SEQUENCE</scope>
    <source>
        <strain evidence="3">IB182357</strain>
    </source>
</reference>
<keyword evidence="1" id="KW-0732">Signal</keyword>
<proteinExistence type="predicted"/>
<dbReference type="EMBL" id="JACXAH010000030">
    <property type="protein sequence ID" value="MBD1373603.1"/>
    <property type="molecule type" value="Genomic_DNA"/>
</dbReference>
<evidence type="ECO:0000256" key="1">
    <source>
        <dbReference type="SAM" id="SignalP"/>
    </source>
</evidence>
<dbReference type="InterPro" id="IPR018911">
    <property type="entry name" value="Gmad2_Ig-like_dom"/>
</dbReference>
<sequence>MGKWSLFLSVFVIFALLGSGEAKAANMETNQIKYVLQGEARLFEGSYGYRITKDHDVQLKGFGTATEGGPSWGEFEIDIMVEDDDDLLVELFAPPVRDDDPNQVDLLTFPLKEGSVPLENQSFRNISIQKESNIVWHKVIAGSFINKENAIYREKYLESKSIDAFVVQTRIGNQVWYRVQAGAFTNRQSADTRLEEIKAIGIQDAYILF</sequence>
<feature type="domain" description="SPOR" evidence="2">
    <location>
        <begin position="131"/>
        <end position="209"/>
    </location>
</feature>
<dbReference type="GO" id="GO:0042834">
    <property type="term" value="F:peptidoglycan binding"/>
    <property type="evidence" value="ECO:0007669"/>
    <property type="project" value="InterPro"/>
</dbReference>
<keyword evidence="4" id="KW-1185">Reference proteome</keyword>
<gene>
    <name evidence="3" type="ORF">IC620_14745</name>
</gene>
<evidence type="ECO:0000259" key="2">
    <source>
        <dbReference type="PROSITE" id="PS51724"/>
    </source>
</evidence>
<feature type="signal peptide" evidence="1">
    <location>
        <begin position="1"/>
        <end position="24"/>
    </location>
</feature>
<dbReference type="Gene3D" id="3.30.70.1070">
    <property type="entry name" value="Sporulation related repeat"/>
    <property type="match status" value="1"/>
</dbReference>
<evidence type="ECO:0000313" key="3">
    <source>
        <dbReference type="EMBL" id="MBD1373603.1"/>
    </source>
</evidence>
<evidence type="ECO:0000313" key="4">
    <source>
        <dbReference type="Proteomes" id="UP000661691"/>
    </source>
</evidence>
<dbReference type="SUPFAM" id="SSF110997">
    <property type="entry name" value="Sporulation related repeat"/>
    <property type="match status" value="1"/>
</dbReference>
<protein>
    <submittedName>
        <fullName evidence="3">SPOR domain-containing protein</fullName>
    </submittedName>
</protein>
<dbReference type="InterPro" id="IPR007730">
    <property type="entry name" value="SPOR-like_dom"/>
</dbReference>
<dbReference type="Proteomes" id="UP000661691">
    <property type="component" value="Unassembled WGS sequence"/>
</dbReference>
<dbReference type="RefSeq" id="WP_191142623.1">
    <property type="nucleotide sequence ID" value="NZ_JACXAH010000030.1"/>
</dbReference>
<dbReference type="InterPro" id="IPR036680">
    <property type="entry name" value="SPOR-like_sf"/>
</dbReference>
<dbReference type="Pfam" id="PF05036">
    <property type="entry name" value="SPOR"/>
    <property type="match status" value="1"/>
</dbReference>
<dbReference type="Pfam" id="PF10648">
    <property type="entry name" value="Gmad2"/>
    <property type="match status" value="1"/>
</dbReference>
<dbReference type="PROSITE" id="PS51724">
    <property type="entry name" value="SPOR"/>
    <property type="match status" value="1"/>
</dbReference>
<feature type="chain" id="PRO_5037710566" evidence="1">
    <location>
        <begin position="25"/>
        <end position="209"/>
    </location>
</feature>